<dbReference type="GO" id="GO:0005886">
    <property type="term" value="C:plasma membrane"/>
    <property type="evidence" value="ECO:0007669"/>
    <property type="project" value="TreeGrafter"/>
</dbReference>
<feature type="transmembrane region" description="Helical" evidence="2">
    <location>
        <begin position="1064"/>
        <end position="1094"/>
    </location>
</feature>
<dbReference type="SUPFAM" id="SSF50978">
    <property type="entry name" value="WD40 repeat-like"/>
    <property type="match status" value="1"/>
</dbReference>
<feature type="transmembrane region" description="Helical" evidence="2">
    <location>
        <begin position="905"/>
        <end position="926"/>
    </location>
</feature>
<dbReference type="AlphaFoldDB" id="A0A9N8ZCS6"/>
<dbReference type="InterPro" id="IPR036322">
    <property type="entry name" value="WD40_repeat_dom_sf"/>
</dbReference>
<proteinExistence type="predicted"/>
<sequence length="1187" mass="135951">MSLPKILLEGIQEVGANEGFTETIYTFARVEKMPDNYGCISVSPNGRKIAIVDPEATVIKIYNVVIDGSITPSDEILLPSNFARKLEAKEVHYSLAISDECTIAISVFNVSPDTLPDVKWSSELSEVDVSDDNKLCLHYLAVGTTRIVVTREGKSLDTLTIAGIIRFVDENTLIVLQNENAFTLFHINKNDKRKIAYPPAMTERLSLVEVYEQTLLLHRCSVGKWLISNDLSKGLDAFDMTSGELIQKFQKAPGNSALIPFAAKSSDSKFLAVCDEDGRVSLYLTENGIHITTLKAEIYGQFLFAAFINDDKKLFTIIEHDGSYFSVIYELSDFYTNTEYHSSSWHLKKYFGFGNLKKQNPIVQTMAGLFYLEANGKPTRIDVDSIASYAFSEDTISRDDKKVIRKTVDEQPYEISNRLSLTVSEKKSKARHPFIHDTTDFEPWDRTGRPHRSECLDKSRCLFLIVGEDTIQIWEDRTNALYFWAAHDFISGQSKTSDKHDKFSRFEKFDKSDKTAKIEYHKCRRNGDHLIIDVKTDDKPEETTISLYDVFNEDMRLRQSVVSLVNSLAFIKWIQHQQTSRNSKRIRDLEHYTCQAIHDVIANQPDVWQLMDSKYKIMKILLRAHCDKIIAEILKPESRLHRPQFYGDGHYYYESDLTVASGMSRDCLRKLLDYYSQNTLALDTVGWMSTFSRALPLLYSKHRDIIDEFFARSAVFGAMTVDANKFDYCNIGLSPERLKTVRHYGLKSLNTFASLARGSHKPVPDENKQARFGTLCLAPLPEFDAYGSSTEWKVRFSRPVFLRKVAERLSQFSTPSFLLWIPAVNVLYMLFMSRSTKCTHSPFLNLFKLLPSNSLFESPCMEAVVDFKWRKYGQNKFTQYLIYYCVCFIMFSVLVWKWLNDERSQLMKFYAVIMVFSYVFFLLFALKKLKVNPRSTYAWVELLTIIAAVGANILMFLDAIGVLKNGSQPIIIYSAFAILSLWVQFILMLRVVKGIGHYVSTPISILKHTYRFLIVMALFIIGFGHTISNNSSATGDSTFNNIANSVVAVFFWTSGTSPLAQENFLALTVILIMGSLILVTMMQNILIALMTAVVELVKEDEKNMILVLRAEYLIVVEEMLLSAKEHNNREWFPKHIYYYSNTDLVKKWQKKVIVKTSVEDRMFKLENKIQEIHEKLAAILDALKTNP</sequence>
<accession>A0A9N8ZCS6</accession>
<comment type="caution">
    <text evidence="3">The sequence shown here is derived from an EMBL/GenBank/DDBJ whole genome shotgun (WGS) entry which is preliminary data.</text>
</comment>
<feature type="transmembrane region" description="Helical" evidence="2">
    <location>
        <begin position="969"/>
        <end position="989"/>
    </location>
</feature>
<feature type="transmembrane region" description="Helical" evidence="2">
    <location>
        <begin position="812"/>
        <end position="831"/>
    </location>
</feature>
<dbReference type="GO" id="GO:0005216">
    <property type="term" value="F:monoatomic ion channel activity"/>
    <property type="evidence" value="ECO:0007669"/>
    <property type="project" value="InterPro"/>
</dbReference>
<keyword evidence="2" id="KW-0472">Membrane</keyword>
<organism evidence="3 4">
    <name type="scientific">Paraglomus brasilianum</name>
    <dbReference type="NCBI Taxonomy" id="144538"/>
    <lineage>
        <taxon>Eukaryota</taxon>
        <taxon>Fungi</taxon>
        <taxon>Fungi incertae sedis</taxon>
        <taxon>Mucoromycota</taxon>
        <taxon>Glomeromycotina</taxon>
        <taxon>Glomeromycetes</taxon>
        <taxon>Paraglomerales</taxon>
        <taxon>Paraglomeraceae</taxon>
        <taxon>Paraglomus</taxon>
    </lineage>
</organism>
<name>A0A9N8ZCS6_9GLOM</name>
<dbReference type="GO" id="GO:0098703">
    <property type="term" value="P:calcium ion import across plasma membrane"/>
    <property type="evidence" value="ECO:0007669"/>
    <property type="project" value="TreeGrafter"/>
</dbReference>
<dbReference type="InterPro" id="IPR024862">
    <property type="entry name" value="TRPV"/>
</dbReference>
<feature type="transmembrane region" description="Helical" evidence="2">
    <location>
        <begin position="880"/>
        <end position="899"/>
    </location>
</feature>
<evidence type="ECO:0000313" key="3">
    <source>
        <dbReference type="EMBL" id="CAG8480914.1"/>
    </source>
</evidence>
<dbReference type="OrthoDB" id="2433234at2759"/>
<dbReference type="PANTHER" id="PTHR10582:SF2">
    <property type="entry name" value="INACTIVE"/>
    <property type="match status" value="1"/>
</dbReference>
<protein>
    <submittedName>
        <fullName evidence="3">7015_t:CDS:1</fullName>
    </submittedName>
</protein>
<keyword evidence="2" id="KW-1133">Transmembrane helix</keyword>
<gene>
    <name evidence="3" type="ORF">PBRASI_LOCUS1574</name>
</gene>
<evidence type="ECO:0000256" key="2">
    <source>
        <dbReference type="SAM" id="Phobius"/>
    </source>
</evidence>
<dbReference type="Gene3D" id="2.130.10.10">
    <property type="entry name" value="YVTN repeat-like/Quinoprotein amine dehydrogenase"/>
    <property type="match status" value="1"/>
</dbReference>
<evidence type="ECO:0000313" key="4">
    <source>
        <dbReference type="Proteomes" id="UP000789739"/>
    </source>
</evidence>
<feature type="transmembrane region" description="Helical" evidence="2">
    <location>
        <begin position="1010"/>
        <end position="1028"/>
    </location>
</feature>
<evidence type="ECO:0000256" key="1">
    <source>
        <dbReference type="ARBA" id="ARBA00022737"/>
    </source>
</evidence>
<dbReference type="PANTHER" id="PTHR10582">
    <property type="entry name" value="TRANSIENT RECEPTOR POTENTIAL ION CHANNEL PROTEIN"/>
    <property type="match status" value="1"/>
</dbReference>
<reference evidence="3" key="1">
    <citation type="submission" date="2021-06" db="EMBL/GenBank/DDBJ databases">
        <authorList>
            <person name="Kallberg Y."/>
            <person name="Tangrot J."/>
            <person name="Rosling A."/>
        </authorList>
    </citation>
    <scope>NUCLEOTIDE SEQUENCE</scope>
    <source>
        <strain evidence="3">BR232B</strain>
    </source>
</reference>
<feature type="transmembrane region" description="Helical" evidence="2">
    <location>
        <begin position="938"/>
        <end position="957"/>
    </location>
</feature>
<dbReference type="InterPro" id="IPR015943">
    <property type="entry name" value="WD40/YVTN_repeat-like_dom_sf"/>
</dbReference>
<keyword evidence="1" id="KW-0677">Repeat</keyword>
<keyword evidence="2" id="KW-0812">Transmembrane</keyword>
<dbReference type="Proteomes" id="UP000789739">
    <property type="component" value="Unassembled WGS sequence"/>
</dbReference>
<keyword evidence="4" id="KW-1185">Reference proteome</keyword>
<dbReference type="EMBL" id="CAJVPI010000105">
    <property type="protein sequence ID" value="CAG8480914.1"/>
    <property type="molecule type" value="Genomic_DNA"/>
</dbReference>